<keyword evidence="3" id="KW-1185">Reference proteome</keyword>
<evidence type="ECO:0000313" key="2">
    <source>
        <dbReference type="EMBL" id="BDD11021.1"/>
    </source>
</evidence>
<feature type="region of interest" description="Disordered" evidence="1">
    <location>
        <begin position="1"/>
        <end position="21"/>
    </location>
</feature>
<name>A0AAU9DCX4_9BACT</name>
<accession>A0AAU9DCX4</accession>
<dbReference type="AlphaFoldDB" id="A0AAU9DCX4"/>
<organism evidence="2 3">
    <name type="scientific">Fulvitalea axinellae</name>
    <dbReference type="NCBI Taxonomy" id="1182444"/>
    <lineage>
        <taxon>Bacteria</taxon>
        <taxon>Pseudomonadati</taxon>
        <taxon>Bacteroidota</taxon>
        <taxon>Cytophagia</taxon>
        <taxon>Cytophagales</taxon>
        <taxon>Persicobacteraceae</taxon>
        <taxon>Fulvitalea</taxon>
    </lineage>
</organism>
<dbReference type="EMBL" id="AP025314">
    <property type="protein sequence ID" value="BDD11021.1"/>
    <property type="molecule type" value="Genomic_DNA"/>
</dbReference>
<dbReference type="KEGG" id="fax:FUAX_34530"/>
<evidence type="ECO:0008006" key="4">
    <source>
        <dbReference type="Google" id="ProtNLM"/>
    </source>
</evidence>
<evidence type="ECO:0000313" key="3">
    <source>
        <dbReference type="Proteomes" id="UP001348817"/>
    </source>
</evidence>
<reference evidence="2 3" key="1">
    <citation type="submission" date="2021-12" db="EMBL/GenBank/DDBJ databases">
        <title>Genome sequencing of bacteria with rrn-lacking chromosome and rrn-plasmid.</title>
        <authorList>
            <person name="Anda M."/>
            <person name="Iwasaki W."/>
        </authorList>
    </citation>
    <scope>NUCLEOTIDE SEQUENCE [LARGE SCALE GENOMIC DNA]</scope>
    <source>
        <strain evidence="2 3">DSM 100852</strain>
    </source>
</reference>
<protein>
    <recommendedName>
        <fullName evidence="4">PpiC domain-containing protein</fullName>
    </recommendedName>
</protein>
<evidence type="ECO:0000256" key="1">
    <source>
        <dbReference type="SAM" id="MobiDB-lite"/>
    </source>
</evidence>
<gene>
    <name evidence="2" type="ORF">FUAX_34530</name>
</gene>
<dbReference type="Proteomes" id="UP001348817">
    <property type="component" value="Chromosome"/>
</dbReference>
<proteinExistence type="predicted"/>
<sequence length="281" mass="32875">MFSCGAPGSDEGEGAGKQGTKPAVLARVKDRTLILPDVANIGQQATDKADSAERVSRYIRNWVRKELMISEAESKMSFDQAEIKRKIQEYRYALMVYEFEKNYINRNLDTNVSEQEVEQYYKEHQDNFLLKQNIIRGYLVHLPDNAPKQKRFKKIFRSNKPDEVDELKEYCFSHASNYSLQDSLWINLEEALRHTPLASVPDKEALLKKNKVVEATEENGKFFLRIMEFRMSDDIAPIDRVRDQIRKIILNKRKIALISALEEQIYKRAEKNNEFEIFDIE</sequence>